<dbReference type="KEGG" id="llu:AKJ09_07347"/>
<sequence>MLAIACGDDAAQPAASSKTATGQTLCDSYYAKCPRPDGAGNAGVYECKADQFDTATNKSEVQSCLDGTNACANAQACLTVAKF</sequence>
<accession>A0A0K1Q4L5</accession>
<proteinExistence type="predicted"/>
<dbReference type="AlphaFoldDB" id="A0A0K1Q4L5"/>
<reference evidence="1 2" key="1">
    <citation type="submission" date="2015-08" db="EMBL/GenBank/DDBJ databases">
        <authorList>
            <person name="Babu N.S."/>
            <person name="Beckwith C.J."/>
            <person name="Beseler K.G."/>
            <person name="Brison A."/>
            <person name="Carone J.V."/>
            <person name="Caskin T.P."/>
            <person name="Diamond M."/>
            <person name="Durham M.E."/>
            <person name="Foxe J.M."/>
            <person name="Go M."/>
            <person name="Henderson B.A."/>
            <person name="Jones I.B."/>
            <person name="McGettigan J.A."/>
            <person name="Micheletti S.J."/>
            <person name="Nasrallah M.E."/>
            <person name="Ortiz D."/>
            <person name="Piller C.R."/>
            <person name="Privatt S.R."/>
            <person name="Schneider S.L."/>
            <person name="Sharp S."/>
            <person name="Smith T.C."/>
            <person name="Stanton J.D."/>
            <person name="Ullery H.E."/>
            <person name="Wilson R.J."/>
            <person name="Serrano M.G."/>
            <person name="Buck G."/>
            <person name="Lee V."/>
            <person name="Wang Y."/>
            <person name="Carvalho R."/>
            <person name="Voegtly L."/>
            <person name="Shi R."/>
            <person name="Duckworth R."/>
            <person name="Johnson A."/>
            <person name="Loviza R."/>
            <person name="Walstead R."/>
            <person name="Shah Z."/>
            <person name="Kiflezghi M."/>
            <person name="Wade K."/>
            <person name="Ball S.L."/>
            <person name="Bradley K.W."/>
            <person name="Asai D.J."/>
            <person name="Bowman C.A."/>
            <person name="Russell D.A."/>
            <person name="Pope W.H."/>
            <person name="Jacobs-Sera D."/>
            <person name="Hendrix R.W."/>
            <person name="Hatfull G.F."/>
        </authorList>
    </citation>
    <scope>NUCLEOTIDE SEQUENCE [LARGE SCALE GENOMIC DNA]</scope>
    <source>
        <strain evidence="1 2">DSM 27648</strain>
    </source>
</reference>
<protein>
    <submittedName>
        <fullName evidence="1">Uncharacterized protein</fullName>
    </submittedName>
</protein>
<gene>
    <name evidence="1" type="ORF">AKJ09_07347</name>
</gene>
<keyword evidence="2" id="KW-1185">Reference proteome</keyword>
<evidence type="ECO:0000313" key="2">
    <source>
        <dbReference type="Proteomes" id="UP000064967"/>
    </source>
</evidence>
<organism evidence="1 2">
    <name type="scientific">Labilithrix luteola</name>
    <dbReference type="NCBI Taxonomy" id="1391654"/>
    <lineage>
        <taxon>Bacteria</taxon>
        <taxon>Pseudomonadati</taxon>
        <taxon>Myxococcota</taxon>
        <taxon>Polyangia</taxon>
        <taxon>Polyangiales</taxon>
        <taxon>Labilitrichaceae</taxon>
        <taxon>Labilithrix</taxon>
    </lineage>
</organism>
<evidence type="ECO:0000313" key="1">
    <source>
        <dbReference type="EMBL" id="AKV00684.1"/>
    </source>
</evidence>
<dbReference type="EMBL" id="CP012333">
    <property type="protein sequence ID" value="AKV00684.1"/>
    <property type="molecule type" value="Genomic_DNA"/>
</dbReference>
<dbReference type="Proteomes" id="UP000064967">
    <property type="component" value="Chromosome"/>
</dbReference>
<dbReference type="STRING" id="1391654.AKJ09_07347"/>
<name>A0A0K1Q4L5_9BACT</name>